<dbReference type="Proteomes" id="UP001145742">
    <property type="component" value="Unassembled WGS sequence"/>
</dbReference>
<evidence type="ECO:0000256" key="1">
    <source>
        <dbReference type="SAM" id="MobiDB-lite"/>
    </source>
</evidence>
<comment type="caution">
    <text evidence="2">The sequence shown here is derived from an EMBL/GenBank/DDBJ whole genome shotgun (WGS) entry which is preliminary data.</text>
</comment>
<dbReference type="EMBL" id="WHWB01033861">
    <property type="protein sequence ID" value="KAJ7416104.1"/>
    <property type="molecule type" value="Genomic_DNA"/>
</dbReference>
<proteinExistence type="predicted"/>
<evidence type="ECO:0000313" key="3">
    <source>
        <dbReference type="Proteomes" id="UP001145742"/>
    </source>
</evidence>
<evidence type="ECO:0000313" key="2">
    <source>
        <dbReference type="EMBL" id="KAJ7416104.1"/>
    </source>
</evidence>
<organism evidence="2 3">
    <name type="scientific">Willisornis vidua</name>
    <name type="common">Xingu scale-backed antbird</name>
    <dbReference type="NCBI Taxonomy" id="1566151"/>
    <lineage>
        <taxon>Eukaryota</taxon>
        <taxon>Metazoa</taxon>
        <taxon>Chordata</taxon>
        <taxon>Craniata</taxon>
        <taxon>Vertebrata</taxon>
        <taxon>Euteleostomi</taxon>
        <taxon>Archelosauria</taxon>
        <taxon>Archosauria</taxon>
        <taxon>Dinosauria</taxon>
        <taxon>Saurischia</taxon>
        <taxon>Theropoda</taxon>
        <taxon>Coelurosauria</taxon>
        <taxon>Aves</taxon>
        <taxon>Neognathae</taxon>
        <taxon>Neoaves</taxon>
        <taxon>Telluraves</taxon>
        <taxon>Australaves</taxon>
        <taxon>Passeriformes</taxon>
        <taxon>Thamnophilidae</taxon>
        <taxon>Willisornis</taxon>
    </lineage>
</organism>
<gene>
    <name evidence="2" type="ORF">WISP_73973</name>
</gene>
<keyword evidence="3" id="KW-1185">Reference proteome</keyword>
<protein>
    <submittedName>
        <fullName evidence="2">Uncharacterized protein</fullName>
    </submittedName>
</protein>
<name>A0ABQ9DCA3_9PASS</name>
<accession>A0ABQ9DCA3</accession>
<sequence length="184" mass="20581">MQASKGHRPCSVPTNIEESITYDFILCLPCGYQILFPVFVLQKEISLYSLKNPKAGMQKTSFMQQADYVNLLLLDMLRFYMGIGTSRIRGHIQKNQKHSPKEQRGTGQSRGVMVSTPDSGSQGHEFESQWDRPWAVQRLSAIPSCQILDAHQGQPWLVPGAVDSPEDFTVTVQARSAVADGPWD</sequence>
<feature type="region of interest" description="Disordered" evidence="1">
    <location>
        <begin position="91"/>
        <end position="126"/>
    </location>
</feature>
<reference evidence="2" key="1">
    <citation type="submission" date="2019-10" db="EMBL/GenBank/DDBJ databases">
        <authorList>
            <person name="Soares A.E.R."/>
            <person name="Aleixo A."/>
            <person name="Schneider P."/>
            <person name="Miyaki C.Y."/>
            <person name="Schneider M.P."/>
            <person name="Mello C."/>
            <person name="Vasconcelos A.T.R."/>
        </authorList>
    </citation>
    <scope>NUCLEOTIDE SEQUENCE</scope>
    <source>
        <tissue evidence="2">Muscle</tissue>
    </source>
</reference>